<accession>A0A183ACJ2</accession>
<dbReference type="AlphaFoldDB" id="A0A183ACJ2"/>
<name>A0A183ACJ2_9TREM</name>
<dbReference type="WBParaSite" id="ECPE_0000468901-mRNA-1">
    <property type="protein sequence ID" value="ECPE_0000468901-mRNA-1"/>
    <property type="gene ID" value="ECPE_0000468901"/>
</dbReference>
<evidence type="ECO:0000313" key="1">
    <source>
        <dbReference type="EMBL" id="VDP73348.1"/>
    </source>
</evidence>
<reference evidence="3" key="1">
    <citation type="submission" date="2016-06" db="UniProtKB">
        <authorList>
            <consortium name="WormBaseParasite"/>
        </authorList>
    </citation>
    <scope>IDENTIFICATION</scope>
</reference>
<dbReference type="EMBL" id="UZAN01041538">
    <property type="protein sequence ID" value="VDP73348.1"/>
    <property type="molecule type" value="Genomic_DNA"/>
</dbReference>
<reference evidence="1 2" key="2">
    <citation type="submission" date="2018-11" db="EMBL/GenBank/DDBJ databases">
        <authorList>
            <consortium name="Pathogen Informatics"/>
        </authorList>
    </citation>
    <scope>NUCLEOTIDE SEQUENCE [LARGE SCALE GENOMIC DNA]</scope>
    <source>
        <strain evidence="1 2">Egypt</strain>
    </source>
</reference>
<evidence type="ECO:0000313" key="3">
    <source>
        <dbReference type="WBParaSite" id="ECPE_0000468901-mRNA-1"/>
    </source>
</evidence>
<dbReference type="Proteomes" id="UP000272942">
    <property type="component" value="Unassembled WGS sequence"/>
</dbReference>
<evidence type="ECO:0000313" key="2">
    <source>
        <dbReference type="Proteomes" id="UP000272942"/>
    </source>
</evidence>
<protein>
    <submittedName>
        <fullName evidence="3">Fibronectin type-III domain-containing protein</fullName>
    </submittedName>
</protein>
<organism evidence="3">
    <name type="scientific">Echinostoma caproni</name>
    <dbReference type="NCBI Taxonomy" id="27848"/>
    <lineage>
        <taxon>Eukaryota</taxon>
        <taxon>Metazoa</taxon>
        <taxon>Spiralia</taxon>
        <taxon>Lophotrochozoa</taxon>
        <taxon>Platyhelminthes</taxon>
        <taxon>Trematoda</taxon>
        <taxon>Digenea</taxon>
        <taxon>Plagiorchiida</taxon>
        <taxon>Echinostomata</taxon>
        <taxon>Echinostomatoidea</taxon>
        <taxon>Echinostomatidae</taxon>
        <taxon>Echinostoma</taxon>
    </lineage>
</organism>
<keyword evidence="2" id="KW-1185">Reference proteome</keyword>
<proteinExistence type="predicted"/>
<gene>
    <name evidence="1" type="ORF">ECPE_LOCUS4677</name>
</gene>
<sequence>MVTLCGLSDRHVIASIFCLVLGTRLGGMFYDVPCQLLRGYSTSAWVVDHGWFLLHHLLGINLPFESSSDVVVSYDQPFDMPPSTALFWTEWSEWPACPSSEPCHVDKAHKSPIHMMKRTRLCQRQSVSDLTQTKSVPNPLTWMQASQAHTPCLIENARETQVKFCEPTETCTDDATTEMPHDSAFVINQTDPILGHKSLSNEFTLTLPENLITDPTNDDELWSPWQLVVACRPLILELDELSDGFAWDHLLRDSNQPKRKRCEPGIEIYRRDCQPQLRQIGRCGDKPGNGQQVNSYQLRHAHCWINERCPGGNQTIHGPMACDFRTFLTEPRLRVSWYRTPYGLSPTHYQVRIMPIDMLPGVQIHRSEIKEVPLRPSDPWGEAYSTDLEELELGQAYEVIVSAVDAGQTLHTSKTCQAALIIGAAV</sequence>
<dbReference type="OrthoDB" id="5973910at2759"/>